<accession>I7G715</accession>
<reference evidence="2" key="1">
    <citation type="journal article" date="2007" name="PLoS Biol.">
        <title>Rate of evolution in brain-expressed genes in humans and other primates.</title>
        <authorList>
            <person name="Wang H.-Y."/>
            <person name="Chien H.-C."/>
            <person name="Osada N."/>
            <person name="Hashimoto K."/>
            <person name="Sugano S."/>
            <person name="Gojobori T."/>
            <person name="Chou C.-K."/>
            <person name="Tsai S.-F."/>
            <person name="Wu C.-I."/>
            <person name="Shen C.-K.J."/>
        </authorList>
    </citation>
    <scope>NUCLEOTIDE SEQUENCE</scope>
</reference>
<dbReference type="PANTHER" id="PTHR46254:SF7">
    <property type="entry name" value="PI4-KINASE N-TERMINAL DOMAIN-CONTAINING PROTEIN"/>
    <property type="match status" value="1"/>
</dbReference>
<evidence type="ECO:0000313" key="2">
    <source>
        <dbReference type="EMBL" id="BAE90291.1"/>
    </source>
</evidence>
<dbReference type="AlphaFoldDB" id="I7G715"/>
<evidence type="ECO:0000256" key="1">
    <source>
        <dbReference type="SAM" id="MobiDB-lite"/>
    </source>
</evidence>
<sequence>MEHPDARRGKMPQESLLNDMTQRRLPGWDAGAHACHPDTFECPGGRITGVQEFKTSLCNTVMFYKFKKKKKEDTYGGQNNGSSHKDIHPHSSQSLRLGNVTWQRGSAQVITKPEMGRSSREAQSKGQPFFFFETEPRSVAQAGVWWPDLGSLQAPPPGFTPFSCLSLRSSWDYRRPLPRLSSFFFLFFSRDGVSPC</sequence>
<name>I7G715_MACFA</name>
<dbReference type="EMBL" id="AB173229">
    <property type="protein sequence ID" value="BAE90291.1"/>
    <property type="molecule type" value="mRNA"/>
</dbReference>
<organism evidence="2">
    <name type="scientific">Macaca fascicularis</name>
    <name type="common">Crab-eating macaque</name>
    <name type="synonym">Cynomolgus monkey</name>
    <dbReference type="NCBI Taxonomy" id="9541"/>
    <lineage>
        <taxon>Eukaryota</taxon>
        <taxon>Metazoa</taxon>
        <taxon>Chordata</taxon>
        <taxon>Craniata</taxon>
        <taxon>Vertebrata</taxon>
        <taxon>Euteleostomi</taxon>
        <taxon>Mammalia</taxon>
        <taxon>Eutheria</taxon>
        <taxon>Euarchontoglires</taxon>
        <taxon>Primates</taxon>
        <taxon>Haplorrhini</taxon>
        <taxon>Catarrhini</taxon>
        <taxon>Cercopithecidae</taxon>
        <taxon>Cercopithecinae</taxon>
        <taxon>Macaca</taxon>
    </lineage>
</organism>
<feature type="region of interest" description="Disordered" evidence="1">
    <location>
        <begin position="73"/>
        <end position="92"/>
    </location>
</feature>
<protein>
    <submittedName>
        <fullName evidence="2">Macaca fascicularis brain cDNA clone: QflA-21588, similar to human FLJ45717 protein (FLJ45717), mRNA, RefSeq: NM_207401.1</fullName>
    </submittedName>
</protein>
<proteinExistence type="evidence at transcript level"/>
<dbReference type="PANTHER" id="PTHR46254">
    <property type="entry name" value="PROTEIN GVQW1-RELATED"/>
    <property type="match status" value="1"/>
</dbReference>